<dbReference type="Pfam" id="PF01963">
    <property type="entry name" value="TraB_PrgY_gumN"/>
    <property type="match status" value="1"/>
</dbReference>
<protein>
    <submittedName>
        <fullName evidence="2">TraB/GumN family protein</fullName>
    </submittedName>
</protein>
<accession>A0A3E1NJZ5</accession>
<dbReference type="InterPro" id="IPR002816">
    <property type="entry name" value="TraB/PrgY/GumN_fam"/>
</dbReference>
<comment type="caution">
    <text evidence="2">The sequence shown here is derived from an EMBL/GenBank/DDBJ whole genome shotgun (WGS) entry which is preliminary data.</text>
</comment>
<evidence type="ECO:0000313" key="3">
    <source>
        <dbReference type="Proteomes" id="UP000261284"/>
    </source>
</evidence>
<sequence length="303" mass="34012">MFCIITLLITKDKQRMMKFGAWITVLLLLLHQGTQAQAPHEKALLWQVAGNGTTAPSYLFGTFHLLCNEDAALGKTFEQKFDASSTLYLEMDMSNLGEQAALLKMMMMPNGTTISSLLTKKEYDSLATLFTRYTGTPFLLVNNIKPLLLSSLLFPSMMNCETSSLELKLTGMAKQKHIPVKGLETMAFQAAMIDSIPYQQQANDLVKTLYSYDSVKEDMMQMVQYYKQRDLPALYNSVLNDTLFNNFEEMMLYRRNTNWAPVLAAAMKQQPCFVAVGAAHLAGDKGLIALLRKKGFTVTPVSY</sequence>
<feature type="signal peptide" evidence="1">
    <location>
        <begin position="1"/>
        <end position="36"/>
    </location>
</feature>
<proteinExistence type="predicted"/>
<dbReference type="InterPro" id="IPR047111">
    <property type="entry name" value="YbaP-like"/>
</dbReference>
<evidence type="ECO:0000256" key="1">
    <source>
        <dbReference type="SAM" id="SignalP"/>
    </source>
</evidence>
<dbReference type="PANTHER" id="PTHR40590">
    <property type="entry name" value="CYTOPLASMIC PROTEIN-RELATED"/>
    <property type="match status" value="1"/>
</dbReference>
<dbReference type="AlphaFoldDB" id="A0A3E1NJZ5"/>
<feature type="chain" id="PRO_5017694304" evidence="1">
    <location>
        <begin position="37"/>
        <end position="303"/>
    </location>
</feature>
<dbReference type="EMBL" id="QTJU01000003">
    <property type="protein sequence ID" value="RFM28108.1"/>
    <property type="molecule type" value="Genomic_DNA"/>
</dbReference>
<keyword evidence="3" id="KW-1185">Reference proteome</keyword>
<evidence type="ECO:0000313" key="2">
    <source>
        <dbReference type="EMBL" id="RFM28108.1"/>
    </source>
</evidence>
<dbReference type="Proteomes" id="UP000261284">
    <property type="component" value="Unassembled WGS sequence"/>
</dbReference>
<gene>
    <name evidence="2" type="ORF">DXN05_11300</name>
</gene>
<dbReference type="PANTHER" id="PTHR40590:SF1">
    <property type="entry name" value="CYTOPLASMIC PROTEIN"/>
    <property type="match status" value="1"/>
</dbReference>
<reference evidence="2 3" key="1">
    <citation type="submission" date="2018-08" db="EMBL/GenBank/DDBJ databases">
        <title>Chitinophagaceae sp. K23C18032701, a novel bacterium isolated from forest soil.</title>
        <authorList>
            <person name="Wang C."/>
        </authorList>
    </citation>
    <scope>NUCLEOTIDE SEQUENCE [LARGE SCALE GENOMIC DNA]</scope>
    <source>
        <strain evidence="2 3">K23C18032701</strain>
    </source>
</reference>
<organism evidence="2 3">
    <name type="scientific">Deminuibacter soli</name>
    <dbReference type="NCBI Taxonomy" id="2291815"/>
    <lineage>
        <taxon>Bacteria</taxon>
        <taxon>Pseudomonadati</taxon>
        <taxon>Bacteroidota</taxon>
        <taxon>Chitinophagia</taxon>
        <taxon>Chitinophagales</taxon>
        <taxon>Chitinophagaceae</taxon>
        <taxon>Deminuibacter</taxon>
    </lineage>
</organism>
<keyword evidence="1" id="KW-0732">Signal</keyword>
<dbReference type="CDD" id="cd14789">
    <property type="entry name" value="Tiki"/>
    <property type="match status" value="1"/>
</dbReference>
<name>A0A3E1NJZ5_9BACT</name>